<keyword evidence="2" id="KW-1185">Reference proteome</keyword>
<organism evidence="1 2">
    <name type="scientific">Paramuricea clavata</name>
    <name type="common">Red gorgonian</name>
    <name type="synonym">Violescent sea-whip</name>
    <dbReference type="NCBI Taxonomy" id="317549"/>
    <lineage>
        <taxon>Eukaryota</taxon>
        <taxon>Metazoa</taxon>
        <taxon>Cnidaria</taxon>
        <taxon>Anthozoa</taxon>
        <taxon>Octocorallia</taxon>
        <taxon>Malacalcyonacea</taxon>
        <taxon>Plexauridae</taxon>
        <taxon>Paramuricea</taxon>
    </lineage>
</organism>
<proteinExistence type="predicted"/>
<comment type="caution">
    <text evidence="1">The sequence shown here is derived from an EMBL/GenBank/DDBJ whole genome shotgun (WGS) entry which is preliminary data.</text>
</comment>
<gene>
    <name evidence="1" type="ORF">PACLA_8A003145</name>
</gene>
<evidence type="ECO:0000313" key="1">
    <source>
        <dbReference type="EMBL" id="CAB3981172.1"/>
    </source>
</evidence>
<dbReference type="Proteomes" id="UP001152795">
    <property type="component" value="Unassembled WGS sequence"/>
</dbReference>
<name>A0A6S7FYC4_PARCT</name>
<dbReference type="EMBL" id="CACRXK020000359">
    <property type="protein sequence ID" value="CAB3981172.1"/>
    <property type="molecule type" value="Genomic_DNA"/>
</dbReference>
<dbReference type="AlphaFoldDB" id="A0A6S7FYC4"/>
<accession>A0A6S7FYC4</accession>
<protein>
    <submittedName>
        <fullName evidence="1">Uncharacterized protein</fullName>
    </submittedName>
</protein>
<reference evidence="1" key="1">
    <citation type="submission" date="2020-04" db="EMBL/GenBank/DDBJ databases">
        <authorList>
            <person name="Alioto T."/>
            <person name="Alioto T."/>
            <person name="Gomez Garrido J."/>
        </authorList>
    </citation>
    <scope>NUCLEOTIDE SEQUENCE</scope>
    <source>
        <strain evidence="1">A484AB</strain>
    </source>
</reference>
<sequence>MEVRNDVKNLKVSINFLLRESEQQNLSQKIKDELMKIQVISEKLYKSELNGKEKCELEEEIKNLKEKVIELEKKRKTLKVNKLIIKKKLLAWGMTFFKKRTDNRIE</sequence>
<evidence type="ECO:0000313" key="2">
    <source>
        <dbReference type="Proteomes" id="UP001152795"/>
    </source>
</evidence>